<dbReference type="PANTHER" id="PTHR33336:SF3">
    <property type="entry name" value="ABM DOMAIN-CONTAINING PROTEIN"/>
    <property type="match status" value="1"/>
</dbReference>
<evidence type="ECO:0000259" key="1">
    <source>
        <dbReference type="PROSITE" id="PS51725"/>
    </source>
</evidence>
<dbReference type="InterPro" id="IPR011008">
    <property type="entry name" value="Dimeric_a/b-barrel"/>
</dbReference>
<dbReference type="PROSITE" id="PS51725">
    <property type="entry name" value="ABM"/>
    <property type="match status" value="1"/>
</dbReference>
<keyword evidence="3" id="KW-1185">Reference proteome</keyword>
<keyword evidence="2" id="KW-0560">Oxidoreductase</keyword>
<dbReference type="EMBL" id="JACHHT010000004">
    <property type="protein sequence ID" value="MBB6523620.1"/>
    <property type="molecule type" value="Genomic_DNA"/>
</dbReference>
<name>A0A7X0MXV8_9GAMM</name>
<evidence type="ECO:0000313" key="2">
    <source>
        <dbReference type="EMBL" id="MBB6523620.1"/>
    </source>
</evidence>
<dbReference type="GO" id="GO:0004497">
    <property type="term" value="F:monooxygenase activity"/>
    <property type="evidence" value="ECO:0007669"/>
    <property type="project" value="UniProtKB-KW"/>
</dbReference>
<dbReference type="AlphaFoldDB" id="A0A7X0MXV8"/>
<evidence type="ECO:0000313" key="3">
    <source>
        <dbReference type="Proteomes" id="UP000528457"/>
    </source>
</evidence>
<protein>
    <submittedName>
        <fullName evidence="2">Quinol monooxygenase YgiN</fullName>
    </submittedName>
</protein>
<reference evidence="2 3" key="1">
    <citation type="submission" date="2020-08" db="EMBL/GenBank/DDBJ databases">
        <title>Genomic Encyclopedia of Type Strains, Phase IV (KMG-IV): sequencing the most valuable type-strain genomes for metagenomic binning, comparative biology and taxonomic classification.</title>
        <authorList>
            <person name="Goeker M."/>
        </authorList>
    </citation>
    <scope>NUCLEOTIDE SEQUENCE [LARGE SCALE GENOMIC DNA]</scope>
    <source>
        <strain evidence="2 3">DSM 22368</strain>
    </source>
</reference>
<dbReference type="Gene3D" id="3.30.70.100">
    <property type="match status" value="1"/>
</dbReference>
<sequence length="95" mass="11003">MSEVNLLVRVSAKEEHIEELKAEMRKAQALTHQEAGCIRYQFYQDRKVPHMFYVQECYKDKTAFLAHANSDHMAAYLATTEGMIQSVDMHKVDPV</sequence>
<gene>
    <name evidence="2" type="ORF">HNR48_003934</name>
</gene>
<comment type="caution">
    <text evidence="2">The sequence shown here is derived from an EMBL/GenBank/DDBJ whole genome shotgun (WGS) entry which is preliminary data.</text>
</comment>
<organism evidence="2 3">
    <name type="scientific">Pseudoteredinibacter isoporae</name>
    <dbReference type="NCBI Taxonomy" id="570281"/>
    <lineage>
        <taxon>Bacteria</taxon>
        <taxon>Pseudomonadati</taxon>
        <taxon>Pseudomonadota</taxon>
        <taxon>Gammaproteobacteria</taxon>
        <taxon>Cellvibrionales</taxon>
        <taxon>Cellvibrionaceae</taxon>
        <taxon>Pseudoteredinibacter</taxon>
    </lineage>
</organism>
<proteinExistence type="predicted"/>
<accession>A0A7X0MXV8</accession>
<dbReference type="Proteomes" id="UP000528457">
    <property type="component" value="Unassembled WGS sequence"/>
</dbReference>
<dbReference type="SUPFAM" id="SSF54909">
    <property type="entry name" value="Dimeric alpha+beta barrel"/>
    <property type="match status" value="1"/>
</dbReference>
<dbReference type="Pfam" id="PF03992">
    <property type="entry name" value="ABM"/>
    <property type="match status" value="1"/>
</dbReference>
<dbReference type="RefSeq" id="WP_166843368.1">
    <property type="nucleotide sequence ID" value="NZ_JAAONY010000004.1"/>
</dbReference>
<keyword evidence="2" id="KW-0503">Monooxygenase</keyword>
<dbReference type="InterPro" id="IPR007138">
    <property type="entry name" value="ABM_dom"/>
</dbReference>
<dbReference type="InParanoid" id="A0A7X0MXV8"/>
<feature type="domain" description="ABM" evidence="1">
    <location>
        <begin position="4"/>
        <end position="95"/>
    </location>
</feature>
<dbReference type="InterPro" id="IPR050744">
    <property type="entry name" value="AI-2_Isomerase_LsrG"/>
</dbReference>
<dbReference type="PANTHER" id="PTHR33336">
    <property type="entry name" value="QUINOL MONOOXYGENASE YGIN-RELATED"/>
    <property type="match status" value="1"/>
</dbReference>